<comment type="caution">
    <text evidence="1">The sequence shown here is derived from an EMBL/GenBank/DDBJ whole genome shotgun (WGS) entry which is preliminary data.</text>
</comment>
<organism evidence="1 2">
    <name type="scientific">Novipirellula caenicola</name>
    <dbReference type="NCBI Taxonomy" id="1536901"/>
    <lineage>
        <taxon>Bacteria</taxon>
        <taxon>Pseudomonadati</taxon>
        <taxon>Planctomycetota</taxon>
        <taxon>Planctomycetia</taxon>
        <taxon>Pirellulales</taxon>
        <taxon>Pirellulaceae</taxon>
        <taxon>Novipirellula</taxon>
    </lineage>
</organism>
<sequence>MWRVEEIGRFCSSRGTEIENAIALRRWRVVVSENARVCAV</sequence>
<evidence type="ECO:0000313" key="2">
    <source>
        <dbReference type="Proteomes" id="UP001416858"/>
    </source>
</evidence>
<proteinExistence type="predicted"/>
<dbReference type="EMBL" id="BAABRO010000003">
    <property type="protein sequence ID" value="GAA5506349.1"/>
    <property type="molecule type" value="Genomic_DNA"/>
</dbReference>
<evidence type="ECO:0000313" key="1">
    <source>
        <dbReference type="EMBL" id="GAA5506349.1"/>
    </source>
</evidence>
<reference evidence="1 2" key="1">
    <citation type="submission" date="2024-02" db="EMBL/GenBank/DDBJ databases">
        <title>Rhodopirellula caenicola NBRC 110016.</title>
        <authorList>
            <person name="Ichikawa N."/>
            <person name="Katano-Makiyama Y."/>
            <person name="Hidaka K."/>
        </authorList>
    </citation>
    <scope>NUCLEOTIDE SEQUENCE [LARGE SCALE GENOMIC DNA]</scope>
    <source>
        <strain evidence="1 2">NBRC 110016</strain>
    </source>
</reference>
<keyword evidence="2" id="KW-1185">Reference proteome</keyword>
<protein>
    <submittedName>
        <fullName evidence="1">Uncharacterized protein</fullName>
    </submittedName>
</protein>
<name>A0ABP9VMD0_9BACT</name>
<gene>
    <name evidence="1" type="ORF">Rcae01_01801</name>
</gene>
<dbReference type="Proteomes" id="UP001416858">
    <property type="component" value="Unassembled WGS sequence"/>
</dbReference>
<accession>A0ABP9VMD0</accession>